<evidence type="ECO:0000313" key="3">
    <source>
        <dbReference type="Proteomes" id="UP000001307"/>
    </source>
</evidence>
<evidence type="ECO:0000313" key="2">
    <source>
        <dbReference type="EMBL" id="CBY09672.1"/>
    </source>
</evidence>
<dbReference type="AlphaFoldDB" id="E4XG74"/>
<dbReference type="InParanoid" id="E4XG74"/>
<accession>E4XG74</accession>
<name>E4XG74_OIKDI</name>
<dbReference type="Proteomes" id="UP000001307">
    <property type="component" value="Unassembled WGS sequence"/>
</dbReference>
<feature type="compositionally biased region" description="Basic and acidic residues" evidence="1">
    <location>
        <begin position="1"/>
        <end position="15"/>
    </location>
</feature>
<organism evidence="2">
    <name type="scientific">Oikopleura dioica</name>
    <name type="common">Tunicate</name>
    <dbReference type="NCBI Taxonomy" id="34765"/>
    <lineage>
        <taxon>Eukaryota</taxon>
        <taxon>Metazoa</taxon>
        <taxon>Chordata</taxon>
        <taxon>Tunicata</taxon>
        <taxon>Appendicularia</taxon>
        <taxon>Copelata</taxon>
        <taxon>Oikopleuridae</taxon>
        <taxon>Oikopleura</taxon>
    </lineage>
</organism>
<feature type="region of interest" description="Disordered" evidence="1">
    <location>
        <begin position="1"/>
        <end position="41"/>
    </location>
</feature>
<sequence length="41" mass="4385">MATLNHLEDDQKAEEGSVSNRTKNGAMGASNGGFRSFNNLD</sequence>
<keyword evidence="3" id="KW-1185">Reference proteome</keyword>
<proteinExistence type="predicted"/>
<dbReference type="EMBL" id="FN653047">
    <property type="protein sequence ID" value="CBY09672.1"/>
    <property type="molecule type" value="Genomic_DNA"/>
</dbReference>
<gene>
    <name evidence="2" type="ORF">GSOID_T00010482001</name>
</gene>
<evidence type="ECO:0000256" key="1">
    <source>
        <dbReference type="SAM" id="MobiDB-lite"/>
    </source>
</evidence>
<reference evidence="2" key="1">
    <citation type="journal article" date="2010" name="Science">
        <title>Plasticity of animal genome architecture unmasked by rapid evolution of a pelagic tunicate.</title>
        <authorList>
            <person name="Denoeud F."/>
            <person name="Henriet S."/>
            <person name="Mungpakdee S."/>
            <person name="Aury J.M."/>
            <person name="Da Silva C."/>
            <person name="Brinkmann H."/>
            <person name="Mikhaleva J."/>
            <person name="Olsen L.C."/>
            <person name="Jubin C."/>
            <person name="Canestro C."/>
            <person name="Bouquet J.M."/>
            <person name="Danks G."/>
            <person name="Poulain J."/>
            <person name="Campsteijn C."/>
            <person name="Adamski M."/>
            <person name="Cross I."/>
            <person name="Yadetie F."/>
            <person name="Muffato M."/>
            <person name="Louis A."/>
            <person name="Butcher S."/>
            <person name="Tsagkogeorga G."/>
            <person name="Konrad A."/>
            <person name="Singh S."/>
            <person name="Jensen M.F."/>
            <person name="Cong E.H."/>
            <person name="Eikeseth-Otteraa H."/>
            <person name="Noel B."/>
            <person name="Anthouard V."/>
            <person name="Porcel B.M."/>
            <person name="Kachouri-Lafond R."/>
            <person name="Nishino A."/>
            <person name="Ugolini M."/>
            <person name="Chourrout P."/>
            <person name="Nishida H."/>
            <person name="Aasland R."/>
            <person name="Huzurbazar S."/>
            <person name="Westhof E."/>
            <person name="Delsuc F."/>
            <person name="Lehrach H."/>
            <person name="Reinhardt R."/>
            <person name="Weissenbach J."/>
            <person name="Roy S.W."/>
            <person name="Artiguenave F."/>
            <person name="Postlethwait J.H."/>
            <person name="Manak J.R."/>
            <person name="Thompson E.M."/>
            <person name="Jaillon O."/>
            <person name="Du Pasquier L."/>
            <person name="Boudinot P."/>
            <person name="Liberles D.A."/>
            <person name="Volff J.N."/>
            <person name="Philippe H."/>
            <person name="Lenhard B."/>
            <person name="Roest Crollius H."/>
            <person name="Wincker P."/>
            <person name="Chourrout D."/>
        </authorList>
    </citation>
    <scope>NUCLEOTIDE SEQUENCE [LARGE SCALE GENOMIC DNA]</scope>
</reference>
<protein>
    <submittedName>
        <fullName evidence="2">Uncharacterized protein</fullName>
    </submittedName>
</protein>